<reference evidence="1" key="1">
    <citation type="submission" date="2022-07" db="EMBL/GenBank/DDBJ databases">
        <title>Genome Sequence of Phlebia brevispora.</title>
        <authorList>
            <person name="Buettner E."/>
        </authorList>
    </citation>
    <scope>NUCLEOTIDE SEQUENCE</scope>
    <source>
        <strain evidence="1">MPL23</strain>
    </source>
</reference>
<evidence type="ECO:0000313" key="1">
    <source>
        <dbReference type="EMBL" id="KAJ3541933.1"/>
    </source>
</evidence>
<sequence>MSFSEDPWHLTVIRTQGVLFLRPEKSWRPIVSVTLVDRAHPPYEVVLGTDGQNPNLKMPFVLYDVDEATRLDIRIWHQSGKRRRKRHIVGSAYVRLGELFKRQECPGADVPIHLRCPPPQKRSSKLNNGRSNAVTLTIRMRAPSALLPGSCATSSTSATLVASPAPSVCGDESDACSEDEESVCSVEDIPGTYRAQRAESLM</sequence>
<keyword evidence="2" id="KW-1185">Reference proteome</keyword>
<protein>
    <submittedName>
        <fullName evidence="1">Uncharacterized protein</fullName>
    </submittedName>
</protein>
<organism evidence="1 2">
    <name type="scientific">Phlebia brevispora</name>
    <dbReference type="NCBI Taxonomy" id="194682"/>
    <lineage>
        <taxon>Eukaryota</taxon>
        <taxon>Fungi</taxon>
        <taxon>Dikarya</taxon>
        <taxon>Basidiomycota</taxon>
        <taxon>Agaricomycotina</taxon>
        <taxon>Agaricomycetes</taxon>
        <taxon>Polyporales</taxon>
        <taxon>Meruliaceae</taxon>
        <taxon>Phlebia</taxon>
    </lineage>
</organism>
<gene>
    <name evidence="1" type="ORF">NM688_g6024</name>
</gene>
<proteinExistence type="predicted"/>
<evidence type="ECO:0000313" key="2">
    <source>
        <dbReference type="Proteomes" id="UP001148662"/>
    </source>
</evidence>
<name>A0ACC1SLC0_9APHY</name>
<dbReference type="Proteomes" id="UP001148662">
    <property type="component" value="Unassembled WGS sequence"/>
</dbReference>
<comment type="caution">
    <text evidence="1">The sequence shown here is derived from an EMBL/GenBank/DDBJ whole genome shotgun (WGS) entry which is preliminary data.</text>
</comment>
<dbReference type="EMBL" id="JANHOG010001181">
    <property type="protein sequence ID" value="KAJ3541933.1"/>
    <property type="molecule type" value="Genomic_DNA"/>
</dbReference>
<accession>A0ACC1SLC0</accession>